<evidence type="ECO:0000313" key="1">
    <source>
        <dbReference type="EMBL" id="CAF4560424.1"/>
    </source>
</evidence>
<dbReference type="Proteomes" id="UP000663873">
    <property type="component" value="Unassembled WGS sequence"/>
</dbReference>
<reference evidence="1" key="1">
    <citation type="submission" date="2021-02" db="EMBL/GenBank/DDBJ databases">
        <authorList>
            <person name="Nowell W R."/>
        </authorList>
    </citation>
    <scope>NUCLEOTIDE SEQUENCE</scope>
</reference>
<keyword evidence="2" id="KW-1185">Reference proteome</keyword>
<proteinExistence type="predicted"/>
<accession>A0A820ZPG8</accession>
<feature type="non-terminal residue" evidence="1">
    <location>
        <position position="174"/>
    </location>
</feature>
<organism evidence="1 2">
    <name type="scientific">Rotaria socialis</name>
    <dbReference type="NCBI Taxonomy" id="392032"/>
    <lineage>
        <taxon>Eukaryota</taxon>
        <taxon>Metazoa</taxon>
        <taxon>Spiralia</taxon>
        <taxon>Gnathifera</taxon>
        <taxon>Rotifera</taxon>
        <taxon>Eurotatoria</taxon>
        <taxon>Bdelloidea</taxon>
        <taxon>Philodinida</taxon>
        <taxon>Philodinidae</taxon>
        <taxon>Rotaria</taxon>
    </lineage>
</organism>
<protein>
    <submittedName>
        <fullName evidence="1">Uncharacterized protein</fullName>
    </submittedName>
</protein>
<gene>
    <name evidence="1" type="ORF">UJA718_LOCUS29919</name>
</gene>
<evidence type="ECO:0000313" key="2">
    <source>
        <dbReference type="Proteomes" id="UP000663873"/>
    </source>
</evidence>
<dbReference type="AlphaFoldDB" id="A0A820ZPG8"/>
<name>A0A820ZPG8_9BILA</name>
<comment type="caution">
    <text evidence="1">The sequence shown here is derived from an EMBL/GenBank/DDBJ whole genome shotgun (WGS) entry which is preliminary data.</text>
</comment>
<dbReference type="EMBL" id="CAJOBP010009951">
    <property type="protein sequence ID" value="CAF4560424.1"/>
    <property type="molecule type" value="Genomic_DNA"/>
</dbReference>
<sequence>MIGTQQELDGKKYEIQHFIEYCIRLSSKEKYDVVEGSVAPRLTFDQLKRESVTVESLIKWSSEIDLIERYQHFLDTNNFSSMELFYNCAASWFGSFCQYRFALNQTFTNIADITFNSKRILGDYANCTCYVHMKCNRGSPLICLDWCEMFGSIGRTFLFEYDIRMSKWPKLSMR</sequence>